<dbReference type="SUPFAM" id="SSF64518">
    <property type="entry name" value="Phase 1 flagellin"/>
    <property type="match status" value="1"/>
</dbReference>
<dbReference type="NCBIfam" id="NF004669">
    <property type="entry name" value="PRK06008.1"/>
    <property type="match status" value="1"/>
</dbReference>
<keyword evidence="6" id="KW-0969">Cilium</keyword>
<proteinExistence type="inferred from homology"/>
<dbReference type="GO" id="GO:0005576">
    <property type="term" value="C:extracellular region"/>
    <property type="evidence" value="ECO:0007669"/>
    <property type="project" value="UniProtKB-SubCell"/>
</dbReference>
<dbReference type="InterPro" id="IPR001492">
    <property type="entry name" value="Flagellin"/>
</dbReference>
<feature type="domain" description="Flagellin C-terminal" evidence="5">
    <location>
        <begin position="268"/>
        <end position="349"/>
    </location>
</feature>
<keyword evidence="2 3" id="KW-0975">Bacterial flagellum</keyword>
<evidence type="ECO:0000313" key="6">
    <source>
        <dbReference type="EMBL" id="RJT39022.1"/>
    </source>
</evidence>
<evidence type="ECO:0000256" key="3">
    <source>
        <dbReference type="RuleBase" id="RU362073"/>
    </source>
</evidence>
<comment type="similarity">
    <text evidence="1 3">Belongs to the bacterial flagellin family.</text>
</comment>
<dbReference type="Pfam" id="PF00700">
    <property type="entry name" value="Flagellin_C"/>
    <property type="match status" value="1"/>
</dbReference>
<dbReference type="Pfam" id="PF00669">
    <property type="entry name" value="Flagellin_N"/>
    <property type="match status" value="1"/>
</dbReference>
<accession>A0A3A5L1W4</accession>
<sequence length="350" mass="36576">MKATSVSSAAMSNAMRYQQMRMQADLVKATKEASTGQVADVGLALGGRTTQAVTFQRDLDRLNGIIDSNALVAARLTSTQDSLGQLSDVAQSFLSALTSAVSGDSSTSITQSAGASALQQMTGILNTGVNGEYLFAGTNTDVKPIDDFTAAGSPAKAAFDASFVAYFGFAQGDPAAAGITAAQMDDFITTSVEPQFLGSGWQGTWSNATDEQITSRIALNETTETSVSANEEGIRKLAMASAMVTSLLSSSTISQAARTSVTSRAQTLVGEAIGGLVQVRSEAGLAQNRVSDATDRMKTQVDLFEKHIIDLVGVDPAEAATRVADLTQHIETSFALTARLQQLSLLNYLT</sequence>
<comment type="function">
    <text evidence="3">Flagellin is the subunit protein which polymerizes to form the filaments of bacterial flagella.</text>
</comment>
<dbReference type="AlphaFoldDB" id="A0A3A5L1W4"/>
<keyword evidence="6" id="KW-0966">Cell projection</keyword>
<comment type="subcellular location">
    <subcellularLocation>
        <location evidence="3">Secreted</location>
    </subcellularLocation>
    <subcellularLocation>
        <location evidence="3">Bacterial flagellum</location>
    </subcellularLocation>
</comment>
<dbReference type="OrthoDB" id="8004955at2"/>
<reference evidence="6 7" key="1">
    <citation type="submission" date="2018-09" db="EMBL/GenBank/DDBJ databases">
        <title>Mesorhizobium carmichaelinearum sp. nov. isolated from Carmichaelinea spp. root nodules in New Zealand.</title>
        <authorList>
            <person name="De Meyer S.E."/>
        </authorList>
    </citation>
    <scope>NUCLEOTIDE SEQUENCE [LARGE SCALE GENOMIC DNA]</scope>
    <source>
        <strain evidence="6 7">ICMP19557</strain>
    </source>
</reference>
<evidence type="ECO:0000256" key="1">
    <source>
        <dbReference type="ARBA" id="ARBA00005709"/>
    </source>
</evidence>
<feature type="domain" description="Flagellin N-terminal" evidence="4">
    <location>
        <begin position="6"/>
        <end position="140"/>
    </location>
</feature>
<organism evidence="6 7">
    <name type="scientific">Mesorhizobium waimense</name>
    <dbReference type="NCBI Taxonomy" id="1300307"/>
    <lineage>
        <taxon>Bacteria</taxon>
        <taxon>Pseudomonadati</taxon>
        <taxon>Pseudomonadota</taxon>
        <taxon>Alphaproteobacteria</taxon>
        <taxon>Hyphomicrobiales</taxon>
        <taxon>Phyllobacteriaceae</taxon>
        <taxon>Mesorhizobium</taxon>
    </lineage>
</organism>
<dbReference type="Proteomes" id="UP000272706">
    <property type="component" value="Unassembled WGS sequence"/>
</dbReference>
<protein>
    <recommendedName>
        <fullName evidence="3">Flagellin</fullName>
    </recommendedName>
</protein>
<keyword evidence="3" id="KW-0964">Secreted</keyword>
<keyword evidence="6" id="KW-0282">Flagellum</keyword>
<evidence type="ECO:0000259" key="4">
    <source>
        <dbReference type="Pfam" id="PF00669"/>
    </source>
</evidence>
<dbReference type="RefSeq" id="WP_120014899.1">
    <property type="nucleotide sequence ID" value="NZ_QZWZ01000010.1"/>
</dbReference>
<evidence type="ECO:0000313" key="7">
    <source>
        <dbReference type="Proteomes" id="UP000272706"/>
    </source>
</evidence>
<evidence type="ECO:0000256" key="2">
    <source>
        <dbReference type="ARBA" id="ARBA00023143"/>
    </source>
</evidence>
<dbReference type="GO" id="GO:0005198">
    <property type="term" value="F:structural molecule activity"/>
    <property type="evidence" value="ECO:0007669"/>
    <property type="project" value="UniProtKB-UniRule"/>
</dbReference>
<dbReference type="GO" id="GO:0009288">
    <property type="term" value="C:bacterial-type flagellum"/>
    <property type="evidence" value="ECO:0007669"/>
    <property type="project" value="UniProtKB-SubCell"/>
</dbReference>
<keyword evidence="7" id="KW-1185">Reference proteome</keyword>
<dbReference type="InterPro" id="IPR046358">
    <property type="entry name" value="Flagellin_C"/>
</dbReference>
<name>A0A3A5L1W4_9HYPH</name>
<dbReference type="Gene3D" id="1.20.1330.10">
    <property type="entry name" value="f41 fragment of flagellin, N-terminal domain"/>
    <property type="match status" value="1"/>
</dbReference>
<dbReference type="InterPro" id="IPR001029">
    <property type="entry name" value="Flagellin_N"/>
</dbReference>
<dbReference type="PANTHER" id="PTHR42792">
    <property type="entry name" value="FLAGELLIN"/>
    <property type="match status" value="1"/>
</dbReference>
<comment type="caution">
    <text evidence="6">The sequence shown here is derived from an EMBL/GenBank/DDBJ whole genome shotgun (WGS) entry which is preliminary data.</text>
</comment>
<dbReference type="EMBL" id="QZWZ01000010">
    <property type="protein sequence ID" value="RJT39022.1"/>
    <property type="molecule type" value="Genomic_DNA"/>
</dbReference>
<dbReference type="PANTHER" id="PTHR42792:SF1">
    <property type="entry name" value="FLAGELLAR HOOK-ASSOCIATED PROTEIN 3"/>
    <property type="match status" value="1"/>
</dbReference>
<evidence type="ECO:0000259" key="5">
    <source>
        <dbReference type="Pfam" id="PF00700"/>
    </source>
</evidence>
<gene>
    <name evidence="6" type="ORF">D3227_15125</name>
</gene>